<organism evidence="1 2">
    <name type="scientific">Tissierella simiarum</name>
    <dbReference type="NCBI Taxonomy" id="2841534"/>
    <lineage>
        <taxon>Bacteria</taxon>
        <taxon>Bacillati</taxon>
        <taxon>Bacillota</taxon>
        <taxon>Tissierellia</taxon>
        <taxon>Tissierellales</taxon>
        <taxon>Tissierellaceae</taxon>
        <taxon>Tissierella</taxon>
    </lineage>
</organism>
<protein>
    <submittedName>
        <fullName evidence="1">Pilus assembly protein PilM</fullName>
    </submittedName>
</protein>
<comment type="caution">
    <text evidence="1">The sequence shown here is derived from an EMBL/GenBank/DDBJ whole genome shotgun (WGS) entry which is preliminary data.</text>
</comment>
<dbReference type="PANTHER" id="PTHR32432:SF3">
    <property type="entry name" value="ETHANOLAMINE UTILIZATION PROTEIN EUTJ"/>
    <property type="match status" value="1"/>
</dbReference>
<dbReference type="PIRSF" id="PIRSF019169">
    <property type="entry name" value="PilM"/>
    <property type="match status" value="1"/>
</dbReference>
<keyword evidence="2" id="KW-1185">Reference proteome</keyword>
<accession>A0ABS6E4L4</accession>
<dbReference type="InterPro" id="IPR005883">
    <property type="entry name" value="PilM"/>
</dbReference>
<sequence length="355" mass="40589">MKLPISISKKVLSIDFGAYEMKVVEGKFSKKNITIYKNLSIKIPEGLYLNGEILDNEQLSYIIKNVLKENKVSTELVYGIVNSSSIITREIIIPKVSDEEIEGILSFQINDYIPVNPESYVVKYKFLSTFYEDNVEKLHLLLIGIPKTIVENHFNLLKEIGLKPIILDYQGNAVSKLLGFNTKINETYPIKDMTIACIDMGFNNTKITIGKNSLLQVSRVVEIGGKYIDQNIINILDCSIDELEEKKKSIVDINEQNEECTDYNRLVNITRNSLESLMERIEIVFRYYKTREIGNEINLVLLHGGLSNIKEVDNLFSNYFNIPCINMSLLDKIDFNDNLLKYANCIGGLIRMDEV</sequence>
<dbReference type="CDD" id="cd24049">
    <property type="entry name" value="ASKHA_NBD_PilM"/>
    <property type="match status" value="1"/>
</dbReference>
<evidence type="ECO:0000313" key="1">
    <source>
        <dbReference type="EMBL" id="MBU5437511.1"/>
    </source>
</evidence>
<name>A0ABS6E4L4_9FIRM</name>
<evidence type="ECO:0000313" key="2">
    <source>
        <dbReference type="Proteomes" id="UP000749471"/>
    </source>
</evidence>
<dbReference type="Pfam" id="PF11104">
    <property type="entry name" value="PilM_2"/>
    <property type="match status" value="1"/>
</dbReference>
<reference evidence="1 2" key="1">
    <citation type="submission" date="2021-06" db="EMBL/GenBank/DDBJ databases">
        <authorList>
            <person name="Sun Q."/>
            <person name="Li D."/>
        </authorList>
    </citation>
    <scope>NUCLEOTIDE SEQUENCE [LARGE SCALE GENOMIC DNA]</scope>
    <source>
        <strain evidence="1 2">MSJ-40</strain>
    </source>
</reference>
<dbReference type="Proteomes" id="UP000749471">
    <property type="component" value="Unassembled WGS sequence"/>
</dbReference>
<gene>
    <name evidence="1" type="primary">pilM</name>
    <name evidence="1" type="ORF">KQI42_05805</name>
</gene>
<dbReference type="InterPro" id="IPR050696">
    <property type="entry name" value="FtsA/MreB"/>
</dbReference>
<dbReference type="RefSeq" id="WP_216517710.1">
    <property type="nucleotide sequence ID" value="NZ_JAHLPM010000004.1"/>
</dbReference>
<proteinExistence type="predicted"/>
<dbReference type="PANTHER" id="PTHR32432">
    <property type="entry name" value="CELL DIVISION PROTEIN FTSA-RELATED"/>
    <property type="match status" value="1"/>
</dbReference>
<dbReference type="EMBL" id="JAHLPM010000004">
    <property type="protein sequence ID" value="MBU5437511.1"/>
    <property type="molecule type" value="Genomic_DNA"/>
</dbReference>